<evidence type="ECO:0000259" key="1">
    <source>
        <dbReference type="Pfam" id="PF16457"/>
    </source>
</evidence>
<accession>A0ABP0EMJ0</accession>
<evidence type="ECO:0000313" key="2">
    <source>
        <dbReference type="EMBL" id="CAK7920230.1"/>
    </source>
</evidence>
<dbReference type="Proteomes" id="UP001497600">
    <property type="component" value="Chromosome H"/>
</dbReference>
<organism evidence="2 3">
    <name type="scientific">[Candida] anglica</name>
    <dbReference type="NCBI Taxonomy" id="148631"/>
    <lineage>
        <taxon>Eukaryota</taxon>
        <taxon>Fungi</taxon>
        <taxon>Dikarya</taxon>
        <taxon>Ascomycota</taxon>
        <taxon>Saccharomycotina</taxon>
        <taxon>Pichiomycetes</taxon>
        <taxon>Debaryomycetaceae</taxon>
        <taxon>Kurtzmaniella</taxon>
    </lineage>
</organism>
<evidence type="ECO:0000313" key="3">
    <source>
        <dbReference type="Proteomes" id="UP001497600"/>
    </source>
</evidence>
<keyword evidence="3" id="KW-1185">Reference proteome</keyword>
<reference evidence="2 3" key="1">
    <citation type="submission" date="2024-01" db="EMBL/GenBank/DDBJ databases">
        <authorList>
            <consortium name="Genoscope - CEA"/>
            <person name="William W."/>
        </authorList>
    </citation>
    <scope>NUCLEOTIDE SEQUENCE [LARGE SCALE GENOMIC DNA]</scope>
    <source>
        <strain evidence="2 3">29B2s-10</strain>
    </source>
</reference>
<sequence>MADSSRTINHKLNDLLSKNNISKNKLDATTALSYASVLKANILGKDKQEKVNSIVVLAKLLDCIVGGDAVSNDFTRVLDHTLFSTLFSIVSPNMSTETYKAILKIAVILISGTIFKTRDDESALSIDKYLPLYECLIEYLDVLDIMTSKLYLQDNKITYNSIKLVSDLINKASKHEYNGIITLAGRLKHVAFFSTVGNLIDTDDRSIIDGIHNLKISYYNLNEYLNRTHFDLSIKSHQVMLTNLFIFLEVSLNEFGTVATTEEYIKAGFTADPKQFVVDNFTVLLAMDLKIFLKDPNMTFKKRFHEELMMSNHNRTFPLNLFIEKATDMWMTIFHQKEEHPTIYDNILSWELMIFYTMNNCLILWQDTKANLENDHDIDRILQLLISQVPALEVEMASDKKSVEECLNITATNTSSELRHNQIFILKKDHENRWKSQFTEFNRDLSTEVMDFVCEQRVIQLLKGSWVHTEAHGEQLLKVNSMTNFKSSVANKFYFIMLSPNRKYVYYKEFPEKTSISPSYEEMESQSIRLMDIQDFKSTKLGEQIGAAEKPASQLVTIKGTISYEKITLLGENNRKLLSFYTDTEVSKYVWLDGLKMLRGMIKKGQLSQETEKQLQSLVEIRRNAQLLSLEDQKFGGELNFDTKLLEDSDADEDDDEEFYDLDELVSITTDGFYYK</sequence>
<dbReference type="Gene3D" id="2.30.29.30">
    <property type="entry name" value="Pleckstrin-homology domain (PH domain)/Phosphotyrosine-binding domain (PTB)"/>
    <property type="match status" value="1"/>
</dbReference>
<gene>
    <name evidence="2" type="ORF">CAAN4_H00254</name>
</gene>
<dbReference type="EMBL" id="OZ004260">
    <property type="protein sequence ID" value="CAK7920230.1"/>
    <property type="molecule type" value="Genomic_DNA"/>
</dbReference>
<dbReference type="InterPro" id="IPR001849">
    <property type="entry name" value="PH_domain"/>
</dbReference>
<dbReference type="InterPro" id="IPR011993">
    <property type="entry name" value="PH-like_dom_sf"/>
</dbReference>
<name>A0ABP0EMJ0_9ASCO</name>
<dbReference type="Pfam" id="PF16457">
    <property type="entry name" value="PH_12"/>
    <property type="match status" value="1"/>
</dbReference>
<proteinExistence type="predicted"/>
<protein>
    <recommendedName>
        <fullName evidence="1">PH domain-containing protein</fullName>
    </recommendedName>
</protein>
<feature type="domain" description="PH" evidence="1">
    <location>
        <begin position="453"/>
        <end position="600"/>
    </location>
</feature>